<evidence type="ECO:0000313" key="12">
    <source>
        <dbReference type="Proteomes" id="UP001632038"/>
    </source>
</evidence>
<dbReference type="InterPro" id="IPR016177">
    <property type="entry name" value="DNA-bd_dom_sf"/>
</dbReference>
<gene>
    <name evidence="11" type="ORF">CASFOL_032385</name>
</gene>
<feature type="compositionally biased region" description="Polar residues" evidence="9">
    <location>
        <begin position="1"/>
        <end position="16"/>
    </location>
</feature>
<evidence type="ECO:0000256" key="6">
    <source>
        <dbReference type="ARBA" id="ARBA00023163"/>
    </source>
</evidence>
<keyword evidence="12" id="KW-1185">Reference proteome</keyword>
<comment type="caution">
    <text evidence="11">The sequence shown here is derived from an EMBL/GenBank/DDBJ whole genome shotgun (WGS) entry which is preliminary data.</text>
</comment>
<keyword evidence="4" id="KW-0238">DNA-binding</keyword>
<dbReference type="PANTHER" id="PTHR31985">
    <property type="entry name" value="ETHYLENE-RESPONSIVE TRANSCRIPTION FACTOR ERF042-RELATED"/>
    <property type="match status" value="1"/>
</dbReference>
<dbReference type="PROSITE" id="PS51032">
    <property type="entry name" value="AP2_ERF"/>
    <property type="match status" value="1"/>
</dbReference>
<evidence type="ECO:0000256" key="3">
    <source>
        <dbReference type="ARBA" id="ARBA00023015"/>
    </source>
</evidence>
<dbReference type="SUPFAM" id="SSF54171">
    <property type="entry name" value="DNA-binding domain"/>
    <property type="match status" value="1"/>
</dbReference>
<dbReference type="CDD" id="cd00018">
    <property type="entry name" value="AP2"/>
    <property type="match status" value="1"/>
</dbReference>
<dbReference type="EMBL" id="JAVIJP010000054">
    <property type="protein sequence ID" value="KAL3623569.1"/>
    <property type="molecule type" value="Genomic_DNA"/>
</dbReference>
<dbReference type="InterPro" id="IPR051032">
    <property type="entry name" value="AP2/ERF_TF_ERF_subfamily"/>
</dbReference>
<evidence type="ECO:0000256" key="9">
    <source>
        <dbReference type="SAM" id="MobiDB-lite"/>
    </source>
</evidence>
<dbReference type="Proteomes" id="UP001632038">
    <property type="component" value="Unassembled WGS sequence"/>
</dbReference>
<evidence type="ECO:0000256" key="7">
    <source>
        <dbReference type="ARBA" id="ARBA00023242"/>
    </source>
</evidence>
<dbReference type="Pfam" id="PF00847">
    <property type="entry name" value="AP2"/>
    <property type="match status" value="1"/>
</dbReference>
<evidence type="ECO:0000256" key="2">
    <source>
        <dbReference type="ARBA" id="ARBA00022821"/>
    </source>
</evidence>
<dbReference type="InterPro" id="IPR036955">
    <property type="entry name" value="AP2/ERF_dom_sf"/>
</dbReference>
<keyword evidence="7" id="KW-0539">Nucleus</keyword>
<keyword evidence="6" id="KW-0804">Transcription</keyword>
<dbReference type="InterPro" id="IPR001471">
    <property type="entry name" value="AP2/ERF_dom"/>
</dbReference>
<evidence type="ECO:0000256" key="5">
    <source>
        <dbReference type="ARBA" id="ARBA00023159"/>
    </source>
</evidence>
<comment type="similarity">
    <text evidence="8">Belongs to the AP2/ERF transcription factor family. ERF subfamily.</text>
</comment>
<feature type="domain" description="AP2/ERF" evidence="10">
    <location>
        <begin position="33"/>
        <end position="90"/>
    </location>
</feature>
<dbReference type="PANTHER" id="PTHR31985:SF215">
    <property type="entry name" value="OS02G0781300 PROTEIN"/>
    <property type="match status" value="1"/>
</dbReference>
<sequence>MVKSSSLHQTNNQPSSAAAALHRISETSSSSCKYKGVRKRKWGKYVSEIRMPNSRDRIWLGSYDTPEKAARAFDAALFCLRGRSAKFNFPDNLPEIVNGRSMAPAEIQAAAARFAHECPVVAQPATSGSGRVDYLDLLSDSGSPCPSVSDGAANQVEYEMTGIPLDSAFLDQFLTMGTENNLIDSGLFPGFDDFSGEFFMPTLLEVDYWPENNEELLFSEAASLWTF</sequence>
<evidence type="ECO:0000259" key="10">
    <source>
        <dbReference type="PROSITE" id="PS51032"/>
    </source>
</evidence>
<reference evidence="12" key="1">
    <citation type="journal article" date="2024" name="IScience">
        <title>Strigolactones Initiate the Formation of Haustorium-like Structures in Castilleja.</title>
        <authorList>
            <person name="Buerger M."/>
            <person name="Peterson D."/>
            <person name="Chory J."/>
        </authorList>
    </citation>
    <scope>NUCLEOTIDE SEQUENCE [LARGE SCALE GENOMIC DNA]</scope>
</reference>
<evidence type="ECO:0000256" key="1">
    <source>
        <dbReference type="ARBA" id="ARBA00004123"/>
    </source>
</evidence>
<keyword evidence="3" id="KW-0805">Transcription regulation</keyword>
<name>A0ABD3C279_9LAMI</name>
<keyword evidence="5" id="KW-0010">Activator</keyword>
<accession>A0ABD3C279</accession>
<dbReference type="AlphaFoldDB" id="A0ABD3C279"/>
<feature type="region of interest" description="Disordered" evidence="9">
    <location>
        <begin position="1"/>
        <end position="22"/>
    </location>
</feature>
<comment type="subcellular location">
    <subcellularLocation>
        <location evidence="1">Nucleus</location>
    </subcellularLocation>
</comment>
<organism evidence="11 12">
    <name type="scientific">Castilleja foliolosa</name>
    <dbReference type="NCBI Taxonomy" id="1961234"/>
    <lineage>
        <taxon>Eukaryota</taxon>
        <taxon>Viridiplantae</taxon>
        <taxon>Streptophyta</taxon>
        <taxon>Embryophyta</taxon>
        <taxon>Tracheophyta</taxon>
        <taxon>Spermatophyta</taxon>
        <taxon>Magnoliopsida</taxon>
        <taxon>eudicotyledons</taxon>
        <taxon>Gunneridae</taxon>
        <taxon>Pentapetalae</taxon>
        <taxon>asterids</taxon>
        <taxon>lamiids</taxon>
        <taxon>Lamiales</taxon>
        <taxon>Orobanchaceae</taxon>
        <taxon>Pedicularideae</taxon>
        <taxon>Castillejinae</taxon>
        <taxon>Castilleja</taxon>
    </lineage>
</organism>
<dbReference type="Gene3D" id="3.30.730.10">
    <property type="entry name" value="AP2/ERF domain"/>
    <property type="match status" value="1"/>
</dbReference>
<evidence type="ECO:0000256" key="4">
    <source>
        <dbReference type="ARBA" id="ARBA00023125"/>
    </source>
</evidence>
<dbReference type="GO" id="GO:0003677">
    <property type="term" value="F:DNA binding"/>
    <property type="evidence" value="ECO:0007669"/>
    <property type="project" value="UniProtKB-KW"/>
</dbReference>
<protein>
    <recommendedName>
        <fullName evidence="10">AP2/ERF domain-containing protein</fullName>
    </recommendedName>
</protein>
<dbReference type="FunFam" id="3.30.730.10:FF:000001">
    <property type="entry name" value="Ethylene-responsive transcription factor 2"/>
    <property type="match status" value="1"/>
</dbReference>
<dbReference type="GO" id="GO:0005634">
    <property type="term" value="C:nucleus"/>
    <property type="evidence" value="ECO:0007669"/>
    <property type="project" value="UniProtKB-SubCell"/>
</dbReference>
<keyword evidence="2" id="KW-0611">Plant defense</keyword>
<dbReference type="SMART" id="SM00380">
    <property type="entry name" value="AP2"/>
    <property type="match status" value="1"/>
</dbReference>
<dbReference type="GO" id="GO:0006952">
    <property type="term" value="P:defense response"/>
    <property type="evidence" value="ECO:0007669"/>
    <property type="project" value="UniProtKB-KW"/>
</dbReference>
<dbReference type="PRINTS" id="PR00367">
    <property type="entry name" value="ETHRSPELEMNT"/>
</dbReference>
<evidence type="ECO:0000313" key="11">
    <source>
        <dbReference type="EMBL" id="KAL3623569.1"/>
    </source>
</evidence>
<proteinExistence type="inferred from homology"/>
<evidence type="ECO:0000256" key="8">
    <source>
        <dbReference type="ARBA" id="ARBA00024343"/>
    </source>
</evidence>